<reference evidence="9 10" key="1">
    <citation type="submission" date="2024-06" db="EMBL/GenBank/DDBJ databases">
        <title>Genomic Encyclopedia of Type Strains, Phase IV (KMG-IV): sequencing the most valuable type-strain genomes for metagenomic binning, comparative biology and taxonomic classification.</title>
        <authorList>
            <person name="Goeker M."/>
        </authorList>
    </citation>
    <scope>NUCLEOTIDE SEQUENCE [LARGE SCALE GENOMIC DNA]</scope>
    <source>
        <strain evidence="9 10">DSM 15349</strain>
    </source>
</reference>
<dbReference type="InterPro" id="IPR036264">
    <property type="entry name" value="Bact_exopeptidase_dim_dom"/>
</dbReference>
<dbReference type="NCBIfam" id="NF005542">
    <property type="entry name" value="PRK07205.1"/>
    <property type="match status" value="1"/>
</dbReference>
<keyword evidence="6" id="KW-0862">Zinc</keyword>
<dbReference type="InterPro" id="IPR050072">
    <property type="entry name" value="Peptidase_M20A"/>
</dbReference>
<evidence type="ECO:0000256" key="2">
    <source>
        <dbReference type="ARBA" id="ARBA00006247"/>
    </source>
</evidence>
<dbReference type="NCBIfam" id="TIGR01887">
    <property type="entry name" value="dipeptidaselike"/>
    <property type="match status" value="1"/>
</dbReference>
<organism evidence="9 10">
    <name type="scientific">Streptococcus gallinaceus</name>
    <dbReference type="NCBI Taxonomy" id="165758"/>
    <lineage>
        <taxon>Bacteria</taxon>
        <taxon>Bacillati</taxon>
        <taxon>Bacillota</taxon>
        <taxon>Bacilli</taxon>
        <taxon>Lactobacillales</taxon>
        <taxon>Streptococcaceae</taxon>
        <taxon>Streptococcus</taxon>
    </lineage>
</organism>
<evidence type="ECO:0000256" key="1">
    <source>
        <dbReference type="ARBA" id="ARBA00001947"/>
    </source>
</evidence>
<keyword evidence="10" id="KW-1185">Reference proteome</keyword>
<dbReference type="InterPro" id="IPR002933">
    <property type="entry name" value="Peptidase_M20"/>
</dbReference>
<comment type="similarity">
    <text evidence="2">Belongs to the peptidase M20A family.</text>
</comment>
<evidence type="ECO:0000313" key="9">
    <source>
        <dbReference type="EMBL" id="MET3643596.1"/>
    </source>
</evidence>
<evidence type="ECO:0000256" key="5">
    <source>
        <dbReference type="ARBA" id="ARBA00022801"/>
    </source>
</evidence>
<dbReference type="CDD" id="cd03888">
    <property type="entry name" value="M20_PepV"/>
    <property type="match status" value="1"/>
</dbReference>
<keyword evidence="7" id="KW-0224">Dipeptidase</keyword>
<keyword evidence="4" id="KW-0479">Metal-binding</keyword>
<dbReference type="EMBL" id="JBEPMK010000001">
    <property type="protein sequence ID" value="MET3643596.1"/>
    <property type="molecule type" value="Genomic_DNA"/>
</dbReference>
<keyword evidence="3" id="KW-0645">Protease</keyword>
<dbReference type="SUPFAM" id="SSF53187">
    <property type="entry name" value="Zn-dependent exopeptidases"/>
    <property type="match status" value="1"/>
</dbReference>
<sequence length="446" mass="48735">MKTFITESHRAEVLAAIKDIVAIPSVCHEGENGTPFGQAIQDALEHTLELTRGLGYKTYLDPQGYYGYADLGEGEETLAILCHLDVVPAGDLEKWVSPPFEADVRDGKLYGRGVQDDKGPTMLALYAVKALVEAGVIFHKRIRFIFGTDEETLWRCLHRYNELEEAATMGFAPDSSFPLTYAEKGLLQATLRGPEAKDLSLEAGQTYNVVPAKASYSGPWLDTVLAELDKLGFDYEKTADSVTVLGLAKHSKDAAEGVNAIVRLAKALLPVTDHPAIRFIAEAVGEDATGASLFGLVEDQPSGKLSFNIAGLSLTEDYSEIRLDIRIPVLADKESLVRTLSEKATDFQLTYEEFDYLPSLYVPLDSPLVSTLMAVYQEKTGDMTPAQSSGGATFARTMSNCVAFGACFPTTPQTEHQENEHAPLEDLYRAMDIYAEAIYRLAGNPL</sequence>
<evidence type="ECO:0000256" key="3">
    <source>
        <dbReference type="ARBA" id="ARBA00022670"/>
    </source>
</evidence>
<keyword evidence="8" id="KW-0482">Metalloprotease</keyword>
<dbReference type="Pfam" id="PF01546">
    <property type="entry name" value="Peptidase_M20"/>
    <property type="match status" value="1"/>
</dbReference>
<dbReference type="Gene3D" id="3.40.630.10">
    <property type="entry name" value="Zn peptidases"/>
    <property type="match status" value="1"/>
</dbReference>
<accession>A0ABV2JI58</accession>
<dbReference type="Gene3D" id="3.30.70.360">
    <property type="match status" value="2"/>
</dbReference>
<dbReference type="PANTHER" id="PTHR43808">
    <property type="entry name" value="ACETYLORNITHINE DEACETYLASE"/>
    <property type="match status" value="1"/>
</dbReference>
<evidence type="ECO:0000256" key="8">
    <source>
        <dbReference type="ARBA" id="ARBA00023049"/>
    </source>
</evidence>
<comment type="caution">
    <text evidence="9">The sequence shown here is derived from an EMBL/GenBank/DDBJ whole genome shotgun (WGS) entry which is preliminary data.</text>
</comment>
<evidence type="ECO:0000256" key="4">
    <source>
        <dbReference type="ARBA" id="ARBA00022723"/>
    </source>
</evidence>
<dbReference type="RefSeq" id="WP_354279632.1">
    <property type="nucleotide sequence ID" value="NZ_JBEPMK010000001.1"/>
</dbReference>
<dbReference type="InterPro" id="IPR010964">
    <property type="entry name" value="M20A_pepV-rel"/>
</dbReference>
<dbReference type="SUPFAM" id="SSF55031">
    <property type="entry name" value="Bacterial exopeptidase dimerisation domain"/>
    <property type="match status" value="1"/>
</dbReference>
<keyword evidence="5" id="KW-0378">Hydrolase</keyword>
<dbReference type="Proteomes" id="UP001549055">
    <property type="component" value="Unassembled WGS sequence"/>
</dbReference>
<evidence type="ECO:0000256" key="7">
    <source>
        <dbReference type="ARBA" id="ARBA00022997"/>
    </source>
</evidence>
<gene>
    <name evidence="9" type="ORF">ABID27_000213</name>
</gene>
<comment type="cofactor">
    <cofactor evidence="1">
        <name>Zn(2+)</name>
        <dbReference type="ChEBI" id="CHEBI:29105"/>
    </cofactor>
</comment>
<name>A0ABV2JI58_9STRE</name>
<dbReference type="PANTHER" id="PTHR43808:SF31">
    <property type="entry name" value="N-ACETYL-L-CITRULLINE DEACETYLASE"/>
    <property type="match status" value="1"/>
</dbReference>
<evidence type="ECO:0000256" key="6">
    <source>
        <dbReference type="ARBA" id="ARBA00022833"/>
    </source>
</evidence>
<evidence type="ECO:0000313" key="10">
    <source>
        <dbReference type="Proteomes" id="UP001549055"/>
    </source>
</evidence>
<protein>
    <submittedName>
        <fullName evidence="9">Dipeptidase</fullName>
    </submittedName>
</protein>
<proteinExistence type="inferred from homology"/>